<evidence type="ECO:0000256" key="1">
    <source>
        <dbReference type="SAM" id="Coils"/>
    </source>
</evidence>
<reference evidence="3 4" key="2">
    <citation type="journal article" date="2017" name="Nature">
        <title>The Apostasia genome and the evolution of orchids.</title>
        <authorList>
            <person name="Zhang G.Q."/>
            <person name="Liu K.W."/>
            <person name="Li Z."/>
            <person name="Lohaus R."/>
            <person name="Hsiao Y.Y."/>
            <person name="Niu S.C."/>
            <person name="Wang J.Y."/>
            <person name="Lin Y.C."/>
            <person name="Xu Q."/>
            <person name="Chen L.J."/>
            <person name="Yoshida K."/>
            <person name="Fujiwara S."/>
            <person name="Wang Z.W."/>
            <person name="Zhang Y.Q."/>
            <person name="Mitsuda N."/>
            <person name="Wang M."/>
            <person name="Liu G.H."/>
            <person name="Pecoraro L."/>
            <person name="Huang H.X."/>
            <person name="Xiao X.J."/>
            <person name="Lin M."/>
            <person name="Wu X.Y."/>
            <person name="Wu W.L."/>
            <person name="Chen Y.Y."/>
            <person name="Chang S.B."/>
            <person name="Sakamoto S."/>
            <person name="Ohme-Takagi M."/>
            <person name="Yagi M."/>
            <person name="Zeng S.J."/>
            <person name="Shen C.Y."/>
            <person name="Yeh C.M."/>
            <person name="Luo Y.B."/>
            <person name="Tsai W.C."/>
            <person name="Van de Peer Y."/>
            <person name="Liu Z.J."/>
        </authorList>
    </citation>
    <scope>NUCLEOTIDE SEQUENCE [LARGE SCALE GENOMIC DNA]</scope>
    <source>
        <tissue evidence="3">The whole plant</tissue>
    </source>
</reference>
<keyword evidence="4" id="KW-1185">Reference proteome</keyword>
<protein>
    <submittedName>
        <fullName evidence="3">Uncharacterized protein</fullName>
    </submittedName>
</protein>
<accession>A0A2I0V731</accession>
<organism evidence="3 4">
    <name type="scientific">Dendrobium catenatum</name>
    <dbReference type="NCBI Taxonomy" id="906689"/>
    <lineage>
        <taxon>Eukaryota</taxon>
        <taxon>Viridiplantae</taxon>
        <taxon>Streptophyta</taxon>
        <taxon>Embryophyta</taxon>
        <taxon>Tracheophyta</taxon>
        <taxon>Spermatophyta</taxon>
        <taxon>Magnoliopsida</taxon>
        <taxon>Liliopsida</taxon>
        <taxon>Asparagales</taxon>
        <taxon>Orchidaceae</taxon>
        <taxon>Epidendroideae</taxon>
        <taxon>Malaxideae</taxon>
        <taxon>Dendrobiinae</taxon>
        <taxon>Dendrobium</taxon>
    </lineage>
</organism>
<feature type="coiled-coil region" evidence="1">
    <location>
        <begin position="39"/>
        <end position="66"/>
    </location>
</feature>
<gene>
    <name evidence="3" type="ORF">MA16_Dca022572</name>
</gene>
<dbReference type="EMBL" id="KZ504138">
    <property type="protein sequence ID" value="PKU59211.1"/>
    <property type="molecule type" value="Genomic_DNA"/>
</dbReference>
<reference evidence="3 4" key="1">
    <citation type="journal article" date="2016" name="Sci. Rep.">
        <title>The Dendrobium catenatum Lindl. genome sequence provides insights into polysaccharide synthase, floral development and adaptive evolution.</title>
        <authorList>
            <person name="Zhang G.Q."/>
            <person name="Xu Q."/>
            <person name="Bian C."/>
            <person name="Tsai W.C."/>
            <person name="Yeh C.M."/>
            <person name="Liu K.W."/>
            <person name="Yoshida K."/>
            <person name="Zhang L.S."/>
            <person name="Chang S.B."/>
            <person name="Chen F."/>
            <person name="Shi Y."/>
            <person name="Su Y.Y."/>
            <person name="Zhang Y.Q."/>
            <person name="Chen L.J."/>
            <person name="Yin Y."/>
            <person name="Lin M."/>
            <person name="Huang H."/>
            <person name="Deng H."/>
            <person name="Wang Z.W."/>
            <person name="Zhu S.L."/>
            <person name="Zhao X."/>
            <person name="Deng C."/>
            <person name="Niu S.C."/>
            <person name="Huang J."/>
            <person name="Wang M."/>
            <person name="Liu G.H."/>
            <person name="Yang H.J."/>
            <person name="Xiao X.J."/>
            <person name="Hsiao Y.Y."/>
            <person name="Wu W.L."/>
            <person name="Chen Y.Y."/>
            <person name="Mitsuda N."/>
            <person name="Ohme-Takagi M."/>
            <person name="Luo Y.B."/>
            <person name="Van de Peer Y."/>
            <person name="Liu Z.J."/>
        </authorList>
    </citation>
    <scope>NUCLEOTIDE SEQUENCE [LARGE SCALE GENOMIC DNA]</scope>
    <source>
        <tissue evidence="3">The whole plant</tissue>
    </source>
</reference>
<dbReference type="Proteomes" id="UP000233837">
    <property type="component" value="Unassembled WGS sequence"/>
</dbReference>
<evidence type="ECO:0000256" key="2">
    <source>
        <dbReference type="SAM" id="MobiDB-lite"/>
    </source>
</evidence>
<name>A0A2I0V731_9ASPA</name>
<dbReference type="AlphaFoldDB" id="A0A2I0V731"/>
<feature type="region of interest" description="Disordered" evidence="2">
    <location>
        <begin position="1"/>
        <end position="20"/>
    </location>
</feature>
<evidence type="ECO:0000313" key="3">
    <source>
        <dbReference type="EMBL" id="PKU59211.1"/>
    </source>
</evidence>
<evidence type="ECO:0000313" key="4">
    <source>
        <dbReference type="Proteomes" id="UP000233837"/>
    </source>
</evidence>
<keyword evidence="1" id="KW-0175">Coiled coil</keyword>
<proteinExistence type="predicted"/>
<sequence length="104" mass="11837">MVMGPEHPGRVRTQGFGVTPTRYFPHSTNNGTSSCGSNLSQIVNLKEEFRAEYNSLRTEMRQFMQEIRMQHPPQGSSQMVCKISHSNFNVGYLNTNIIHSSYNL</sequence>